<dbReference type="OrthoDB" id="5986054at2759"/>
<dbReference type="GO" id="GO:0005615">
    <property type="term" value="C:extracellular space"/>
    <property type="evidence" value="ECO:0007669"/>
    <property type="project" value="TreeGrafter"/>
</dbReference>
<dbReference type="AlphaFoldDB" id="A0A6A4V9Q8"/>
<dbReference type="SUPFAM" id="SSF47473">
    <property type="entry name" value="EF-hand"/>
    <property type="match status" value="1"/>
</dbReference>
<keyword evidence="4" id="KW-0677">Repeat</keyword>
<dbReference type="PROSITE" id="PS51162">
    <property type="entry name" value="THYROGLOBULIN_1_2"/>
    <property type="match status" value="2"/>
</dbReference>
<dbReference type="PANTHER" id="PTHR12352:SF30">
    <property type="entry name" value="FI05255P"/>
    <property type="match status" value="1"/>
</dbReference>
<feature type="domain" description="Kazal-like" evidence="11">
    <location>
        <begin position="32"/>
        <end position="84"/>
    </location>
</feature>
<keyword evidence="13" id="KW-1185">Reference proteome</keyword>
<keyword evidence="2" id="KW-0964">Secreted</keyword>
<evidence type="ECO:0000256" key="6">
    <source>
        <dbReference type="ARBA" id="ARBA00023157"/>
    </source>
</evidence>
<evidence type="ECO:0000256" key="3">
    <source>
        <dbReference type="ARBA" id="ARBA00022729"/>
    </source>
</evidence>
<dbReference type="InterPro" id="IPR051950">
    <property type="entry name" value="Dev_reg/Prot_inhib"/>
</dbReference>
<dbReference type="PROSITE" id="PS00018">
    <property type="entry name" value="EF_HAND_1"/>
    <property type="match status" value="1"/>
</dbReference>
<keyword evidence="5" id="KW-0106">Calcium</keyword>
<proteinExistence type="predicted"/>
<evidence type="ECO:0000259" key="10">
    <source>
        <dbReference type="PROSITE" id="PS51162"/>
    </source>
</evidence>
<name>A0A6A4V9Q8_AMPAM</name>
<dbReference type="InterPro" id="IPR036058">
    <property type="entry name" value="Kazal_dom_sf"/>
</dbReference>
<dbReference type="Gene3D" id="3.30.60.30">
    <property type="match status" value="1"/>
</dbReference>
<dbReference type="InterPro" id="IPR019577">
    <property type="entry name" value="SPARC/Testican_Ca-bd-dom"/>
</dbReference>
<dbReference type="PANTHER" id="PTHR12352">
    <property type="entry name" value="SECRETED MODULAR CALCIUM-BINDING PROTEIN"/>
    <property type="match status" value="1"/>
</dbReference>
<evidence type="ECO:0000256" key="4">
    <source>
        <dbReference type="ARBA" id="ARBA00022737"/>
    </source>
</evidence>
<dbReference type="GO" id="GO:0050840">
    <property type="term" value="F:extracellular matrix binding"/>
    <property type="evidence" value="ECO:0007669"/>
    <property type="project" value="TreeGrafter"/>
</dbReference>
<dbReference type="CDD" id="cd00191">
    <property type="entry name" value="TY"/>
    <property type="match status" value="2"/>
</dbReference>
<evidence type="ECO:0000313" key="13">
    <source>
        <dbReference type="Proteomes" id="UP000440578"/>
    </source>
</evidence>
<dbReference type="GO" id="GO:0005604">
    <property type="term" value="C:basement membrane"/>
    <property type="evidence" value="ECO:0007669"/>
    <property type="project" value="TreeGrafter"/>
</dbReference>
<evidence type="ECO:0000256" key="1">
    <source>
        <dbReference type="ARBA" id="ARBA00004613"/>
    </source>
</evidence>
<evidence type="ECO:0000313" key="12">
    <source>
        <dbReference type="EMBL" id="KAF0290403.1"/>
    </source>
</evidence>
<keyword evidence="6 8" id="KW-1015">Disulfide bond</keyword>
<dbReference type="InterPro" id="IPR000716">
    <property type="entry name" value="Thyroglobulin_1"/>
</dbReference>
<keyword evidence="7" id="KW-0325">Glycoprotein</keyword>
<dbReference type="Proteomes" id="UP000440578">
    <property type="component" value="Unassembled WGS sequence"/>
</dbReference>
<protein>
    <submittedName>
        <fullName evidence="12">SPARC-related modular calcium-binding protein 1</fullName>
    </submittedName>
</protein>
<evidence type="ECO:0000256" key="9">
    <source>
        <dbReference type="SAM" id="MobiDB-lite"/>
    </source>
</evidence>
<evidence type="ECO:0000256" key="8">
    <source>
        <dbReference type="PROSITE-ProRule" id="PRU00500"/>
    </source>
</evidence>
<dbReference type="Pfam" id="PF00086">
    <property type="entry name" value="Thyroglobulin_1"/>
    <property type="match status" value="2"/>
</dbReference>
<dbReference type="InterPro" id="IPR036857">
    <property type="entry name" value="Thyroglobulin_1_sf"/>
</dbReference>
<dbReference type="SUPFAM" id="SSF100895">
    <property type="entry name" value="Kazal-type serine protease inhibitors"/>
    <property type="match status" value="1"/>
</dbReference>
<evidence type="ECO:0000259" key="11">
    <source>
        <dbReference type="PROSITE" id="PS51465"/>
    </source>
</evidence>
<evidence type="ECO:0000256" key="7">
    <source>
        <dbReference type="ARBA" id="ARBA00023180"/>
    </source>
</evidence>
<dbReference type="Gene3D" id="4.10.800.10">
    <property type="entry name" value="Thyroglobulin type-1"/>
    <property type="match status" value="2"/>
</dbReference>
<dbReference type="GO" id="GO:0005509">
    <property type="term" value="F:calcium ion binding"/>
    <property type="evidence" value="ECO:0007669"/>
    <property type="project" value="InterPro"/>
</dbReference>
<dbReference type="SUPFAM" id="SSF57610">
    <property type="entry name" value="Thyroglobulin type-1 domain"/>
    <property type="match status" value="2"/>
</dbReference>
<keyword evidence="3" id="KW-0732">Signal</keyword>
<evidence type="ECO:0000256" key="2">
    <source>
        <dbReference type="ARBA" id="ARBA00022525"/>
    </source>
</evidence>
<dbReference type="CDD" id="cd00104">
    <property type="entry name" value="KAZAL_FS"/>
    <property type="match status" value="1"/>
</dbReference>
<dbReference type="SMART" id="SM00280">
    <property type="entry name" value="KAZAL"/>
    <property type="match status" value="1"/>
</dbReference>
<dbReference type="PROSITE" id="PS51465">
    <property type="entry name" value="KAZAL_2"/>
    <property type="match status" value="1"/>
</dbReference>
<reference evidence="12 13" key="1">
    <citation type="submission" date="2019-07" db="EMBL/GenBank/DDBJ databases">
        <title>Draft genome assembly of a fouling barnacle, Amphibalanus amphitrite (Darwin, 1854): The first reference genome for Thecostraca.</title>
        <authorList>
            <person name="Kim W."/>
        </authorList>
    </citation>
    <scope>NUCLEOTIDE SEQUENCE [LARGE SCALE GENOMIC DNA]</scope>
    <source>
        <strain evidence="12">SNU_AA5</strain>
        <tissue evidence="12">Soma without cirri and trophi</tissue>
    </source>
</reference>
<feature type="region of interest" description="Disordered" evidence="9">
    <location>
        <begin position="343"/>
        <end position="409"/>
    </location>
</feature>
<dbReference type="InterPro" id="IPR011992">
    <property type="entry name" value="EF-hand-dom_pair"/>
</dbReference>
<feature type="domain" description="Thyroglobulin type-1" evidence="10">
    <location>
        <begin position="282"/>
        <end position="356"/>
    </location>
</feature>
<dbReference type="Pfam" id="PF07648">
    <property type="entry name" value="Kazal_2"/>
    <property type="match status" value="1"/>
</dbReference>
<evidence type="ECO:0000256" key="5">
    <source>
        <dbReference type="ARBA" id="ARBA00022837"/>
    </source>
</evidence>
<comment type="caution">
    <text evidence="8">Lacks conserved residue(s) required for the propagation of feature annotation.</text>
</comment>
<accession>A0A6A4V9Q8</accession>
<comment type="caution">
    <text evidence="12">The sequence shown here is derived from an EMBL/GenBank/DDBJ whole genome shotgun (WGS) entry which is preliminary data.</text>
</comment>
<comment type="subcellular location">
    <subcellularLocation>
        <location evidence="1">Secreted</location>
    </subcellularLocation>
</comment>
<gene>
    <name evidence="12" type="primary">Smoc1</name>
    <name evidence="12" type="ORF">FJT64_011386</name>
</gene>
<organism evidence="12 13">
    <name type="scientific">Amphibalanus amphitrite</name>
    <name type="common">Striped barnacle</name>
    <name type="synonym">Balanus amphitrite</name>
    <dbReference type="NCBI Taxonomy" id="1232801"/>
    <lineage>
        <taxon>Eukaryota</taxon>
        <taxon>Metazoa</taxon>
        <taxon>Ecdysozoa</taxon>
        <taxon>Arthropoda</taxon>
        <taxon>Crustacea</taxon>
        <taxon>Multicrustacea</taxon>
        <taxon>Cirripedia</taxon>
        <taxon>Thoracica</taxon>
        <taxon>Thoracicalcarea</taxon>
        <taxon>Balanomorpha</taxon>
        <taxon>Balanoidea</taxon>
        <taxon>Balanidae</taxon>
        <taxon>Amphibalaninae</taxon>
        <taxon>Amphibalanus</taxon>
    </lineage>
</organism>
<feature type="disulfide bond" evidence="8">
    <location>
        <begin position="325"/>
        <end position="332"/>
    </location>
</feature>
<feature type="domain" description="Thyroglobulin type-1" evidence="10">
    <location>
        <begin position="89"/>
        <end position="190"/>
    </location>
</feature>
<dbReference type="Pfam" id="PF10591">
    <property type="entry name" value="SPARC_Ca_bdg"/>
    <property type="match status" value="1"/>
</dbReference>
<dbReference type="EMBL" id="VIIS01001957">
    <property type="protein sequence ID" value="KAF0290403.1"/>
    <property type="molecule type" value="Genomic_DNA"/>
</dbReference>
<dbReference type="InterPro" id="IPR002350">
    <property type="entry name" value="Kazal_dom"/>
</dbReference>
<dbReference type="InterPro" id="IPR018247">
    <property type="entry name" value="EF_Hand_1_Ca_BS"/>
</dbReference>
<sequence length="409" mass="45303">MGLRDRCVPVIVTRRSRLGRRSLPIQADSEAVAPPRRCTPNCDEAQPRPVCGTDGVTYPSRCHLGLAACRGAAVQLQHIGNCVTSSTGDSACLRKRAEALEGHPGGSLPQNIYVPQCTAEGLYAEVQCHRGSDRGRSGADSLGTLAAEWKFKRMDKDRDGKISRRGDSPPKKLSALLDRKARRQLKPALCARRFYRYCDTNSDRYMSKQEWLICVGVKQDNSGATVAGRSAPPPEAGRADTRFYVSLCVCLLDARLEPLSTRDKMFKMLASTSDEKAADEQESDCETDRRQALDNQRMAELEGKLTNSFFIPECTPDHKYSRVQCHKTTGYCWCADPDTGESYPQQAPVKDSVPDCSAIRPERKTAPQESAGPRPTAQRLPRDTGGQRSFEEKVAEWKFSATDTNENKH</sequence>
<dbReference type="GO" id="GO:0030198">
    <property type="term" value="P:extracellular matrix organization"/>
    <property type="evidence" value="ECO:0007669"/>
    <property type="project" value="TreeGrafter"/>
</dbReference>
<dbReference type="GO" id="GO:0008201">
    <property type="term" value="F:heparin binding"/>
    <property type="evidence" value="ECO:0007669"/>
    <property type="project" value="TreeGrafter"/>
</dbReference>
<dbReference type="Gene3D" id="1.10.238.10">
    <property type="entry name" value="EF-hand"/>
    <property type="match status" value="1"/>
</dbReference>
<dbReference type="SMART" id="SM00211">
    <property type="entry name" value="TY"/>
    <property type="match status" value="2"/>
</dbReference>